<feature type="transmembrane region" description="Helical" evidence="2">
    <location>
        <begin position="117"/>
        <end position="137"/>
    </location>
</feature>
<reference evidence="3 4" key="1">
    <citation type="submission" date="2019-10" db="EMBL/GenBank/DDBJ databases">
        <title>Nocardia macrotermitis sp. nov. and Nocardia aurantia sp. nov., isolated from the gut of fungus growing-termite Macrotermes natalensis.</title>
        <authorList>
            <person name="Benndorf R."/>
            <person name="Schwitalla J."/>
            <person name="Martin K."/>
            <person name="De Beer W."/>
            <person name="Kaster A.-K."/>
            <person name="Vollmers J."/>
            <person name="Poulsen M."/>
            <person name="Beemelmanns C."/>
        </authorList>
    </citation>
    <scope>NUCLEOTIDE SEQUENCE [LARGE SCALE GENOMIC DNA]</scope>
    <source>
        <strain evidence="3 4">RB56</strain>
    </source>
</reference>
<dbReference type="RefSeq" id="WP_406603538.1">
    <property type="nucleotide sequence ID" value="NZ_WEGI01000012.1"/>
</dbReference>
<feature type="transmembrane region" description="Helical" evidence="2">
    <location>
        <begin position="58"/>
        <end position="80"/>
    </location>
</feature>
<sequence length="152" mass="15759">MNAESHDPDPQPGQAPANTPRADDSALRAALRYGVAGLLVLVVVSAVVASIVAGLPGLWGALIGAAIGGFFILATALLVLRTATMDTGVQGMVMLASWVGKLLVVVIVVAVLKQFDFYSRGALFLTVVGALLIVLGAETYGLLRQRVPYVDS</sequence>
<evidence type="ECO:0000256" key="1">
    <source>
        <dbReference type="SAM" id="MobiDB-lite"/>
    </source>
</evidence>
<gene>
    <name evidence="3" type="ORF">NRB56_56580</name>
</gene>
<evidence type="ECO:0000313" key="3">
    <source>
        <dbReference type="EMBL" id="MQY30061.1"/>
    </source>
</evidence>
<keyword evidence="2" id="KW-0472">Membrane</keyword>
<evidence type="ECO:0000256" key="2">
    <source>
        <dbReference type="SAM" id="Phobius"/>
    </source>
</evidence>
<keyword evidence="2" id="KW-0812">Transmembrane</keyword>
<feature type="transmembrane region" description="Helical" evidence="2">
    <location>
        <begin position="30"/>
        <end position="52"/>
    </location>
</feature>
<keyword evidence="4" id="KW-1185">Reference proteome</keyword>
<proteinExistence type="predicted"/>
<dbReference type="Proteomes" id="UP000431401">
    <property type="component" value="Unassembled WGS sequence"/>
</dbReference>
<feature type="region of interest" description="Disordered" evidence="1">
    <location>
        <begin position="1"/>
        <end position="21"/>
    </location>
</feature>
<evidence type="ECO:0008006" key="5">
    <source>
        <dbReference type="Google" id="ProtNLM"/>
    </source>
</evidence>
<evidence type="ECO:0000313" key="4">
    <source>
        <dbReference type="Proteomes" id="UP000431401"/>
    </source>
</evidence>
<keyword evidence="2" id="KW-1133">Transmembrane helix</keyword>
<organism evidence="3 4">
    <name type="scientific">Nocardia aurantia</name>
    <dbReference type="NCBI Taxonomy" id="2585199"/>
    <lineage>
        <taxon>Bacteria</taxon>
        <taxon>Bacillati</taxon>
        <taxon>Actinomycetota</taxon>
        <taxon>Actinomycetes</taxon>
        <taxon>Mycobacteriales</taxon>
        <taxon>Nocardiaceae</taxon>
        <taxon>Nocardia</taxon>
    </lineage>
</organism>
<dbReference type="EMBL" id="WEGI01000012">
    <property type="protein sequence ID" value="MQY30061.1"/>
    <property type="molecule type" value="Genomic_DNA"/>
</dbReference>
<name>A0A7K0DWA1_9NOCA</name>
<feature type="transmembrane region" description="Helical" evidence="2">
    <location>
        <begin position="92"/>
        <end position="111"/>
    </location>
</feature>
<dbReference type="AlphaFoldDB" id="A0A7K0DWA1"/>
<comment type="caution">
    <text evidence="3">The sequence shown here is derived from an EMBL/GenBank/DDBJ whole genome shotgun (WGS) entry which is preliminary data.</text>
</comment>
<protein>
    <recommendedName>
        <fullName evidence="5">ATP synthase protein I</fullName>
    </recommendedName>
</protein>
<accession>A0A7K0DWA1</accession>